<keyword evidence="2" id="KW-0963">Cytoplasm</keyword>
<dbReference type="RefSeq" id="WP_215628262.1">
    <property type="nucleotide sequence ID" value="NZ_CP067089.2"/>
</dbReference>
<dbReference type="EMBL" id="CP067089">
    <property type="protein sequence ID" value="QQO10957.1"/>
    <property type="molecule type" value="Genomic_DNA"/>
</dbReference>
<dbReference type="KEGG" id="bhc:JFL75_08575"/>
<keyword evidence="6" id="KW-1185">Reference proteome</keyword>
<dbReference type="AlphaFoldDB" id="A0A7T7XR81"/>
<evidence type="ECO:0000256" key="1">
    <source>
        <dbReference type="ARBA" id="ARBA00004496"/>
    </source>
</evidence>
<dbReference type="CDD" id="cd02140">
    <property type="entry name" value="Frm2-like"/>
    <property type="match status" value="1"/>
</dbReference>
<organism evidence="5 6">
    <name type="scientific">Breznakiella homolactica</name>
    <dbReference type="NCBI Taxonomy" id="2798577"/>
    <lineage>
        <taxon>Bacteria</taxon>
        <taxon>Pseudomonadati</taxon>
        <taxon>Spirochaetota</taxon>
        <taxon>Spirochaetia</taxon>
        <taxon>Spirochaetales</taxon>
        <taxon>Breznakiellaceae</taxon>
        <taxon>Breznakiella</taxon>
    </lineage>
</organism>
<feature type="domain" description="Nitroreductase" evidence="4">
    <location>
        <begin position="11"/>
        <end position="178"/>
    </location>
</feature>
<accession>A0A7T7XR81</accession>
<dbReference type="GO" id="GO:0034599">
    <property type="term" value="P:cellular response to oxidative stress"/>
    <property type="evidence" value="ECO:0007669"/>
    <property type="project" value="InterPro"/>
</dbReference>
<evidence type="ECO:0000313" key="6">
    <source>
        <dbReference type="Proteomes" id="UP000595917"/>
    </source>
</evidence>
<dbReference type="InterPro" id="IPR029479">
    <property type="entry name" value="Nitroreductase"/>
</dbReference>
<reference evidence="5" key="1">
    <citation type="submission" date="2021-01" db="EMBL/GenBank/DDBJ databases">
        <title>Description of Breznakiella homolactica.</title>
        <authorList>
            <person name="Song Y."/>
            <person name="Brune A."/>
        </authorList>
    </citation>
    <scope>NUCLEOTIDE SEQUENCE</scope>
    <source>
        <strain evidence="5">RmG30</strain>
    </source>
</reference>
<evidence type="ECO:0000256" key="3">
    <source>
        <dbReference type="ARBA" id="ARBA00023002"/>
    </source>
</evidence>
<dbReference type="Proteomes" id="UP000595917">
    <property type="component" value="Chromosome"/>
</dbReference>
<protein>
    <submittedName>
        <fullName evidence="5">Nitroreductase family protein</fullName>
    </submittedName>
</protein>
<dbReference type="PANTHER" id="PTHR43035:SF1">
    <property type="entry name" value="FATTY ACID REPRESSION MUTANT PROTEIN 2-RELATED"/>
    <property type="match status" value="1"/>
</dbReference>
<dbReference type="InterPro" id="IPR033877">
    <property type="entry name" value="Frm2/Hbn1"/>
</dbReference>
<gene>
    <name evidence="5" type="ORF">JFL75_08575</name>
</gene>
<evidence type="ECO:0000259" key="4">
    <source>
        <dbReference type="Pfam" id="PF00881"/>
    </source>
</evidence>
<dbReference type="Pfam" id="PF00881">
    <property type="entry name" value="Nitroreductase"/>
    <property type="match status" value="1"/>
</dbReference>
<name>A0A7T7XR81_9SPIR</name>
<proteinExistence type="predicted"/>
<dbReference type="GO" id="GO:0016491">
    <property type="term" value="F:oxidoreductase activity"/>
    <property type="evidence" value="ECO:0007669"/>
    <property type="project" value="UniProtKB-KW"/>
</dbReference>
<dbReference type="PANTHER" id="PTHR43035">
    <property type="entry name" value="FATTY ACID REPRESSION MUTANT PROTEIN 2-RELATED"/>
    <property type="match status" value="1"/>
</dbReference>
<evidence type="ECO:0000256" key="2">
    <source>
        <dbReference type="ARBA" id="ARBA00022490"/>
    </source>
</evidence>
<dbReference type="SUPFAM" id="SSF55469">
    <property type="entry name" value="FMN-dependent nitroreductase-like"/>
    <property type="match status" value="1"/>
</dbReference>
<evidence type="ECO:0000313" key="5">
    <source>
        <dbReference type="EMBL" id="QQO10957.1"/>
    </source>
</evidence>
<keyword evidence="3" id="KW-0560">Oxidoreductase</keyword>
<dbReference type="Gene3D" id="3.40.109.10">
    <property type="entry name" value="NADH Oxidase"/>
    <property type="match status" value="1"/>
</dbReference>
<comment type="subcellular location">
    <subcellularLocation>
        <location evidence="1">Cytoplasm</location>
    </subcellularLocation>
</comment>
<sequence length="200" mass="22209">MAADFFDALKLRRSIYGITKKASVPDERIESILKDALLHTPSAYNSQSARLILLLGKSHDELWDAVKDTLAKIAVSPEAFARTEKKIDGFKAGYGTVLFFEDQAVIQKLQDENPLYKDVFPGWSLNSAGMIQFVVWTSLAAEGMGASLQHYNPLIDEWVQKKTGVPAAWRLLAQMPFGVANAPAGDKSFLPVEERFKVFS</sequence>
<dbReference type="GO" id="GO:0005737">
    <property type="term" value="C:cytoplasm"/>
    <property type="evidence" value="ECO:0007669"/>
    <property type="project" value="UniProtKB-SubCell"/>
</dbReference>
<dbReference type="InterPro" id="IPR000415">
    <property type="entry name" value="Nitroreductase-like"/>
</dbReference>
<dbReference type="FunFam" id="3.40.109.10:FF:000001">
    <property type="entry name" value="Nitroreductase family"/>
    <property type="match status" value="1"/>
</dbReference>